<dbReference type="EMBL" id="FOVF01000001">
    <property type="protein sequence ID" value="SFM96732.1"/>
    <property type="molecule type" value="Genomic_DNA"/>
</dbReference>
<feature type="domain" description="Sulfotransferase" evidence="1">
    <location>
        <begin position="240"/>
        <end position="344"/>
    </location>
</feature>
<dbReference type="Gene3D" id="3.40.50.300">
    <property type="entry name" value="P-loop containing nucleotide triphosphate hydrolases"/>
    <property type="match status" value="1"/>
</dbReference>
<sequence>MAMSFAAPWTIIATIATPANGLHFAIHGWPGRLPAKVMRASYRRFRSFIPSTPSTASKGGAIWRSCLTSSKASGRPRKRIISMGRAWAWKYRLNFLALRTWSSRTTCAPKPSARSLFASLTHTRQSMPPFIADPCAQHVPGRDDYPAYDAMIASPELPCGAAWLGSCLLEVGIPLWKPWGIDDSTHWMHLGGRRWQYQFPGSAWSRLVPGLVHGRTFNLRGRPVPQFTHAWPGQLPMPERLVLFIRDPRDALHSDWRRRLRLGHNESPHLHDYLTRPSPGIGLPPPEWLARFMSAWHVASKSVPTLVIRFEDAKERPRETLNATLHFLGLRVPARALANAVRASSHSRIVEAERQLLADGIVPFALIGPGRPHAHRSLPGDEQVPLDRHLAEAAANYAYPAPPVEAEARCTPGATNILLAKLLPGSARPDILEHCLRSQEPG</sequence>
<evidence type="ECO:0000313" key="2">
    <source>
        <dbReference type="EMBL" id="SFM96732.1"/>
    </source>
</evidence>
<proteinExistence type="predicted"/>
<dbReference type="AlphaFoldDB" id="A0A1I4V6C5"/>
<gene>
    <name evidence="2" type="ORF">SAMN05216289_101159</name>
</gene>
<accession>A0A1I4V6C5</accession>
<organism evidence="2 3">
    <name type="scientific">Dokdonella immobilis</name>
    <dbReference type="NCBI Taxonomy" id="578942"/>
    <lineage>
        <taxon>Bacteria</taxon>
        <taxon>Pseudomonadati</taxon>
        <taxon>Pseudomonadota</taxon>
        <taxon>Gammaproteobacteria</taxon>
        <taxon>Lysobacterales</taxon>
        <taxon>Rhodanobacteraceae</taxon>
        <taxon>Dokdonella</taxon>
    </lineage>
</organism>
<dbReference type="GO" id="GO:0008146">
    <property type="term" value="F:sulfotransferase activity"/>
    <property type="evidence" value="ECO:0007669"/>
    <property type="project" value="InterPro"/>
</dbReference>
<dbReference type="SUPFAM" id="SSF52540">
    <property type="entry name" value="P-loop containing nucleoside triphosphate hydrolases"/>
    <property type="match status" value="1"/>
</dbReference>
<reference evidence="2 3" key="1">
    <citation type="submission" date="2016-10" db="EMBL/GenBank/DDBJ databases">
        <authorList>
            <person name="de Groot N.N."/>
        </authorList>
    </citation>
    <scope>NUCLEOTIDE SEQUENCE [LARGE SCALE GENOMIC DNA]</scope>
    <source>
        <strain evidence="2 3">CGMCC 1.7659</strain>
    </source>
</reference>
<protein>
    <submittedName>
        <fullName evidence="2">Sulfotransferase domain-containing protein</fullName>
    </submittedName>
</protein>
<keyword evidence="2" id="KW-0808">Transferase</keyword>
<dbReference type="InterPro" id="IPR000863">
    <property type="entry name" value="Sulfotransferase_dom"/>
</dbReference>
<name>A0A1I4V6C5_9GAMM</name>
<dbReference type="Pfam" id="PF00685">
    <property type="entry name" value="Sulfotransfer_1"/>
    <property type="match status" value="1"/>
</dbReference>
<dbReference type="Proteomes" id="UP000198575">
    <property type="component" value="Unassembled WGS sequence"/>
</dbReference>
<dbReference type="InterPro" id="IPR027417">
    <property type="entry name" value="P-loop_NTPase"/>
</dbReference>
<evidence type="ECO:0000313" key="3">
    <source>
        <dbReference type="Proteomes" id="UP000198575"/>
    </source>
</evidence>
<keyword evidence="3" id="KW-1185">Reference proteome</keyword>
<evidence type="ECO:0000259" key="1">
    <source>
        <dbReference type="Pfam" id="PF00685"/>
    </source>
</evidence>